<dbReference type="InterPro" id="IPR012341">
    <property type="entry name" value="6hp_glycosidase-like_sf"/>
</dbReference>
<name>M5BM59_THACB</name>
<dbReference type="GO" id="GO:0004571">
    <property type="term" value="F:mannosyl-oligosaccharide 1,2-alpha-mannosidase activity"/>
    <property type="evidence" value="ECO:0007669"/>
    <property type="project" value="InterPro"/>
</dbReference>
<dbReference type="PANTHER" id="PTHR45679:SF5">
    <property type="entry name" value="ER DEGRADATION-ENHANCING ALPHA-MANNOSIDASE-LIKE PROTEIN 1"/>
    <property type="match status" value="1"/>
</dbReference>
<organism evidence="7 8">
    <name type="scientific">Thanatephorus cucumeris (strain AG1-IB / isolate 7/3/14)</name>
    <name type="common">Lettuce bottom rot fungus</name>
    <name type="synonym">Rhizoctonia solani</name>
    <dbReference type="NCBI Taxonomy" id="1108050"/>
    <lineage>
        <taxon>Eukaryota</taxon>
        <taxon>Fungi</taxon>
        <taxon>Dikarya</taxon>
        <taxon>Basidiomycota</taxon>
        <taxon>Agaricomycotina</taxon>
        <taxon>Agaricomycetes</taxon>
        <taxon>Cantharellales</taxon>
        <taxon>Ceratobasidiaceae</taxon>
        <taxon>Rhizoctonia</taxon>
        <taxon>Rhizoctonia solani AG-1</taxon>
    </lineage>
</organism>
<keyword evidence="6" id="KW-0326">Glycosidase</keyword>
<evidence type="ECO:0000313" key="8">
    <source>
        <dbReference type="Proteomes" id="UP000012065"/>
    </source>
</evidence>
<keyword evidence="5" id="KW-0106">Calcium</keyword>
<keyword evidence="3" id="KW-0256">Endoplasmic reticulum</keyword>
<proteinExistence type="inferred from homology"/>
<dbReference type="InterPro" id="IPR044674">
    <property type="entry name" value="EDEM1/2/3"/>
</dbReference>
<dbReference type="GO" id="GO:0005509">
    <property type="term" value="F:calcium ion binding"/>
    <property type="evidence" value="ECO:0007669"/>
    <property type="project" value="InterPro"/>
</dbReference>
<comment type="similarity">
    <text evidence="2 6">Belongs to the glycosyl hydrolase 47 family.</text>
</comment>
<evidence type="ECO:0000256" key="4">
    <source>
        <dbReference type="ARBA" id="ARBA00023180"/>
    </source>
</evidence>
<accession>M5BM59</accession>
<dbReference type="GO" id="GO:0044322">
    <property type="term" value="C:endoplasmic reticulum quality control compartment"/>
    <property type="evidence" value="ECO:0007669"/>
    <property type="project" value="GOC"/>
</dbReference>
<protein>
    <recommendedName>
        <fullName evidence="6">alpha-1,2-Mannosidase</fullName>
        <ecNumber evidence="6">3.2.1.-</ecNumber>
    </recommendedName>
</protein>
<gene>
    <name evidence="7" type="primary">MNL1</name>
    <name evidence="7" type="ORF">BN14_01353</name>
</gene>
<dbReference type="InterPro" id="IPR001382">
    <property type="entry name" value="Glyco_hydro_47"/>
</dbReference>
<dbReference type="EC" id="3.2.1.-" evidence="6"/>
<dbReference type="GO" id="GO:0016020">
    <property type="term" value="C:membrane"/>
    <property type="evidence" value="ECO:0007669"/>
    <property type="project" value="InterPro"/>
</dbReference>
<comment type="cofactor">
    <cofactor evidence="5">
        <name>Ca(2+)</name>
        <dbReference type="ChEBI" id="CHEBI:29108"/>
    </cofactor>
</comment>
<dbReference type="SUPFAM" id="SSF48225">
    <property type="entry name" value="Seven-hairpin glycosidases"/>
    <property type="match status" value="1"/>
</dbReference>
<sequence>MFAADKEGRWGFGIPWYNDELLSLAYDLGRRLLPAFGTTTGIPFARINLRHGVPTTETFETCTAGAGSLLLEWATLSRLTGDPEFERVARKAFFAIWNRRSDLGLLPNTINLASGTWLQPEIAGIGAGIDSFYEYALKMYVMTGESEYYDVWREGYSAIMKYSRGPEGFWYRNVGAGTGNLATVYIDSLSAFWPGLQVLAGDVQNAIKSHLVYWNLWRRFSGIPETFNIATRQGVTLGYPLRPEFIESTYFLYRATQDPFYLDVGERVLHDLIRRAKVNCGLSTLSNVQSGEHEDRMESFALSETLKYLFLMFDEDNMINSDDQNLVFTTEGHLITLSQQHLKAPSEASRYFRQKEQNFCPVYQPTRNPPNVYPGEAYGLVQSIRSRPDSDYSRFITGLELSVVGASDSLWWDLSGRCAVPQPEEYVSTSVYHDQTSPFDFDLFDLDLDDVATRLSELLGAPMKQTPLTPKSFDYVLSIDGMTTEADKNLSASKVHRVEGGFMIRNITGVKAYV</sequence>
<dbReference type="Proteomes" id="UP000012065">
    <property type="component" value="Unassembled WGS sequence"/>
</dbReference>
<keyword evidence="4" id="KW-0325">Glycoprotein</keyword>
<evidence type="ECO:0000256" key="3">
    <source>
        <dbReference type="ARBA" id="ARBA00022824"/>
    </source>
</evidence>
<keyword evidence="5" id="KW-0479">Metal-binding</keyword>
<feature type="binding site" evidence="5">
    <location>
        <position position="330"/>
    </location>
    <ligand>
        <name>Ca(2+)</name>
        <dbReference type="ChEBI" id="CHEBI:29108"/>
    </ligand>
</feature>
<dbReference type="GO" id="GO:1904380">
    <property type="term" value="P:endoplasmic reticulum mannose trimming"/>
    <property type="evidence" value="ECO:0007669"/>
    <property type="project" value="InterPro"/>
</dbReference>
<comment type="caution">
    <text evidence="7">The sequence shown here is derived from an EMBL/GenBank/DDBJ whole genome shotgun (WGS) entry which is preliminary data.</text>
</comment>
<dbReference type="PRINTS" id="PR00747">
    <property type="entry name" value="GLYHDRLASE47"/>
</dbReference>
<dbReference type="PANTHER" id="PTHR45679">
    <property type="entry name" value="ER DEGRADATION-ENHANCING ALPHA-MANNOSIDASE-LIKE PROTEIN 2"/>
    <property type="match status" value="1"/>
</dbReference>
<comment type="subcellular location">
    <subcellularLocation>
        <location evidence="1">Endoplasmic reticulum</location>
    </subcellularLocation>
</comment>
<dbReference type="EMBL" id="CAOJ01001760">
    <property type="protein sequence ID" value="CCO27315.1"/>
    <property type="molecule type" value="Genomic_DNA"/>
</dbReference>
<evidence type="ECO:0000256" key="1">
    <source>
        <dbReference type="ARBA" id="ARBA00004240"/>
    </source>
</evidence>
<dbReference type="AlphaFoldDB" id="M5BM59"/>
<evidence type="ECO:0000256" key="2">
    <source>
        <dbReference type="ARBA" id="ARBA00007658"/>
    </source>
</evidence>
<evidence type="ECO:0000313" key="7">
    <source>
        <dbReference type="EMBL" id="CCO27315.1"/>
    </source>
</evidence>
<dbReference type="GO" id="GO:0005975">
    <property type="term" value="P:carbohydrate metabolic process"/>
    <property type="evidence" value="ECO:0007669"/>
    <property type="project" value="InterPro"/>
</dbReference>
<evidence type="ECO:0000256" key="6">
    <source>
        <dbReference type="RuleBase" id="RU361193"/>
    </source>
</evidence>
<dbReference type="Gene3D" id="1.50.10.10">
    <property type="match status" value="1"/>
</dbReference>
<dbReference type="Pfam" id="PF01532">
    <property type="entry name" value="Glyco_hydro_47"/>
    <property type="match status" value="1"/>
</dbReference>
<evidence type="ECO:0000256" key="5">
    <source>
        <dbReference type="PIRSR" id="PIRSR601382-2"/>
    </source>
</evidence>
<dbReference type="InterPro" id="IPR036026">
    <property type="entry name" value="Seven-hairpin_glycosidases"/>
</dbReference>
<reference evidence="7 8" key="1">
    <citation type="journal article" date="2013" name="J. Biotechnol.">
        <title>Establishment and interpretation of the genome sequence of the phytopathogenic fungus Rhizoctonia solani AG1-IB isolate 7/3/14.</title>
        <authorList>
            <person name="Wibberg D.W."/>
            <person name="Jelonek L.J."/>
            <person name="Rupp O.R."/>
            <person name="Hennig M.H."/>
            <person name="Eikmeyer F.E."/>
            <person name="Goesmann A.G."/>
            <person name="Hartmann A.H."/>
            <person name="Borriss R.B."/>
            <person name="Grosch R.G."/>
            <person name="Puehler A.P."/>
            <person name="Schlueter A.S."/>
        </authorList>
    </citation>
    <scope>NUCLEOTIDE SEQUENCE [LARGE SCALE GENOMIC DNA]</scope>
    <source>
        <strain evidence="8">AG1-IB / isolate 7/3/14</strain>
    </source>
</reference>
<keyword evidence="6" id="KW-0378">Hydrolase</keyword>
<dbReference type="HOGENOM" id="CLU_530167_0_0_1"/>
<dbReference type="GO" id="GO:0036503">
    <property type="term" value="P:ERAD pathway"/>
    <property type="evidence" value="ECO:0007669"/>
    <property type="project" value="UniProtKB-ARBA"/>
</dbReference>